<accession>A0ABQ1S198</accession>
<feature type="transmembrane region" description="Helical" evidence="7">
    <location>
        <begin position="68"/>
        <end position="86"/>
    </location>
</feature>
<comment type="subcellular location">
    <subcellularLocation>
        <location evidence="1">Cell membrane</location>
        <topology evidence="1">Multi-pass membrane protein</topology>
    </subcellularLocation>
</comment>
<comment type="similarity">
    <text evidence="2">Belongs to the polysaccharide synthase family.</text>
</comment>
<evidence type="ECO:0000256" key="1">
    <source>
        <dbReference type="ARBA" id="ARBA00004651"/>
    </source>
</evidence>
<keyword evidence="3" id="KW-1003">Cell membrane</keyword>
<reference evidence="9" key="1">
    <citation type="journal article" date="2019" name="Int. J. Syst. Evol. Microbiol.">
        <title>The Global Catalogue of Microorganisms (GCM) 10K type strain sequencing project: providing services to taxonomists for standard genome sequencing and annotation.</title>
        <authorList>
            <consortium name="The Broad Institute Genomics Platform"/>
            <consortium name="The Broad Institute Genome Sequencing Center for Infectious Disease"/>
            <person name="Wu L."/>
            <person name="Ma J."/>
        </authorList>
    </citation>
    <scope>NUCLEOTIDE SEQUENCE [LARGE SCALE GENOMIC DNA]</scope>
    <source>
        <strain evidence="9">CGMCC 1.15959</strain>
    </source>
</reference>
<evidence type="ECO:0000256" key="3">
    <source>
        <dbReference type="ARBA" id="ARBA00022475"/>
    </source>
</evidence>
<feature type="transmembrane region" description="Helical" evidence="7">
    <location>
        <begin position="348"/>
        <end position="368"/>
    </location>
</feature>
<comment type="caution">
    <text evidence="8">The sequence shown here is derived from an EMBL/GenBank/DDBJ whole genome shotgun (WGS) entry which is preliminary data.</text>
</comment>
<dbReference type="PANTHER" id="PTHR30250:SF10">
    <property type="entry name" value="LIPOPOLYSACCHARIDE BIOSYNTHESIS PROTEIN WZXC"/>
    <property type="match status" value="1"/>
</dbReference>
<keyword evidence="5 7" id="KW-1133">Transmembrane helix</keyword>
<feature type="transmembrane region" description="Helical" evidence="7">
    <location>
        <begin position="142"/>
        <end position="161"/>
    </location>
</feature>
<evidence type="ECO:0000256" key="6">
    <source>
        <dbReference type="ARBA" id="ARBA00023136"/>
    </source>
</evidence>
<evidence type="ECO:0000256" key="4">
    <source>
        <dbReference type="ARBA" id="ARBA00022692"/>
    </source>
</evidence>
<dbReference type="InterPro" id="IPR050833">
    <property type="entry name" value="Poly_Biosynth_Transport"/>
</dbReference>
<keyword evidence="4 7" id="KW-0812">Transmembrane</keyword>
<feature type="transmembrane region" description="Helical" evidence="7">
    <location>
        <begin position="200"/>
        <end position="222"/>
    </location>
</feature>
<feature type="transmembrane region" description="Helical" evidence="7">
    <location>
        <begin position="406"/>
        <end position="425"/>
    </location>
</feature>
<evidence type="ECO:0000256" key="5">
    <source>
        <dbReference type="ARBA" id="ARBA00022989"/>
    </source>
</evidence>
<feature type="transmembrane region" description="Helical" evidence="7">
    <location>
        <begin position="437"/>
        <end position="459"/>
    </location>
</feature>
<dbReference type="PANTHER" id="PTHR30250">
    <property type="entry name" value="PST FAMILY PREDICTED COLANIC ACID TRANSPORTER"/>
    <property type="match status" value="1"/>
</dbReference>
<sequence>MFTFAPYRLLPMSDAPQQPAIPSPLQGAGLAARVRSALAWRWGTQVLAQVITWTSTIAVVRLLSPSDYGLYAMSQAVVTALAFLNGQSFATSLIQTDRLDERRIGQVFGLLLLLNGALALTQVLLAPWAARYYGEPLIAPMLRAQALIFLTIPFAALPQELLARRIEFRSQGLVNLASAMVGAGSALALAWLGFGVWALVYAPILMFATRAIGLTVAARMLVWPVFDLRGAGDLVSFGGALTICQFLWIVQSQSDIVIAGRSFAAHELGLYSEALFLTLIITGRFLPPINEVCFPTFAELHKSGKPLGPFFLRIQRTVALVVMPAYIGLSLVAGPAVATLFGPKWAEMAPIAAGLALIMPAFALQIVCSPATTGTGQARTYMITNGAGALLFPLLFLAGVSHGPQGLVSAWWIGAPALLAITYALTLPRIGVRWRELAAALAPAALSTAAMAAVVLAVRAGLPPLPAPVELGLLAGIGAASYLAALLLFARDAVSEIAAFVLRRELAPV</sequence>
<feature type="transmembrane region" description="Helical" evidence="7">
    <location>
        <begin position="380"/>
        <end position="400"/>
    </location>
</feature>
<dbReference type="CDD" id="cd13127">
    <property type="entry name" value="MATE_tuaB_like"/>
    <property type="match status" value="1"/>
</dbReference>
<gene>
    <name evidence="8" type="ORF">GCM10011515_03840</name>
</gene>
<dbReference type="Proteomes" id="UP000619041">
    <property type="component" value="Unassembled WGS sequence"/>
</dbReference>
<proteinExistence type="inferred from homology"/>
<keyword evidence="6 7" id="KW-0472">Membrane</keyword>
<evidence type="ECO:0000256" key="2">
    <source>
        <dbReference type="ARBA" id="ARBA00007430"/>
    </source>
</evidence>
<feature type="transmembrane region" description="Helical" evidence="7">
    <location>
        <begin position="318"/>
        <end position="342"/>
    </location>
</feature>
<dbReference type="EMBL" id="BMKL01000001">
    <property type="protein sequence ID" value="GGD87512.1"/>
    <property type="molecule type" value="Genomic_DNA"/>
</dbReference>
<name>A0ABQ1S198_9SPHN</name>
<evidence type="ECO:0000256" key="7">
    <source>
        <dbReference type="SAM" id="Phobius"/>
    </source>
</evidence>
<organism evidence="8 9">
    <name type="scientific">Tsuneonella deserti</name>
    <dbReference type="NCBI Taxonomy" id="2035528"/>
    <lineage>
        <taxon>Bacteria</taxon>
        <taxon>Pseudomonadati</taxon>
        <taxon>Pseudomonadota</taxon>
        <taxon>Alphaproteobacteria</taxon>
        <taxon>Sphingomonadales</taxon>
        <taxon>Erythrobacteraceae</taxon>
        <taxon>Tsuneonella</taxon>
    </lineage>
</organism>
<feature type="transmembrane region" description="Helical" evidence="7">
    <location>
        <begin position="471"/>
        <end position="490"/>
    </location>
</feature>
<dbReference type="Pfam" id="PF13440">
    <property type="entry name" value="Polysacc_synt_3"/>
    <property type="match status" value="1"/>
</dbReference>
<protein>
    <recommendedName>
        <fullName evidence="10">Lipopolysaccharide biosynthesis protein</fullName>
    </recommendedName>
</protein>
<evidence type="ECO:0008006" key="10">
    <source>
        <dbReference type="Google" id="ProtNLM"/>
    </source>
</evidence>
<evidence type="ECO:0000313" key="8">
    <source>
        <dbReference type="EMBL" id="GGD87512.1"/>
    </source>
</evidence>
<evidence type="ECO:0000313" key="9">
    <source>
        <dbReference type="Proteomes" id="UP000619041"/>
    </source>
</evidence>
<feature type="transmembrane region" description="Helical" evidence="7">
    <location>
        <begin position="107"/>
        <end position="130"/>
    </location>
</feature>
<feature type="transmembrane region" description="Helical" evidence="7">
    <location>
        <begin position="173"/>
        <end position="194"/>
    </location>
</feature>
<keyword evidence="9" id="KW-1185">Reference proteome</keyword>